<gene>
    <name evidence="2" type="primary">ynaE</name>
    <name evidence="2" type="ORF">GCM10007140_01110</name>
</gene>
<dbReference type="InterPro" id="IPR024976">
    <property type="entry name" value="DUF3885"/>
</dbReference>
<sequence length="211" mass="25250">MKLENYLAETFPNLVLRSAVFYSWEVGVRYELGVMKENDTTITYLQGVYNRAIALFHALHLLDDEVYIVIDVNDYADGKTFKRKLNIFAPYVKKKEDLYRVHHQTIPYVYPEDNEEGLYKTHRFTLRCRPSDIRYVQMIQAICNQDMGMRPKLYHCVYFINRKNDTIFHVYDDRGCDVIATSTETIRYVYDTYNEWILDYDRPAIDNVFNR</sequence>
<evidence type="ECO:0000313" key="2">
    <source>
        <dbReference type="EMBL" id="GGE54590.1"/>
    </source>
</evidence>
<dbReference type="Pfam" id="PF13021">
    <property type="entry name" value="DUF3885"/>
    <property type="match status" value="1"/>
</dbReference>
<dbReference type="Proteomes" id="UP000605259">
    <property type="component" value="Unassembled WGS sequence"/>
</dbReference>
<reference evidence="2" key="2">
    <citation type="submission" date="2020-09" db="EMBL/GenBank/DDBJ databases">
        <authorList>
            <person name="Sun Q."/>
            <person name="Zhou Y."/>
        </authorList>
    </citation>
    <scope>NUCLEOTIDE SEQUENCE</scope>
    <source>
        <strain evidence="2">CGMCC 1.12698</strain>
    </source>
</reference>
<proteinExistence type="predicted"/>
<protein>
    <recommendedName>
        <fullName evidence="1">DUF3885 domain-containing protein</fullName>
    </recommendedName>
</protein>
<comment type="caution">
    <text evidence="2">The sequence shown here is derived from an EMBL/GenBank/DDBJ whole genome shotgun (WGS) entry which is preliminary data.</text>
</comment>
<evidence type="ECO:0000259" key="1">
    <source>
        <dbReference type="Pfam" id="PF13021"/>
    </source>
</evidence>
<feature type="domain" description="DUF3885" evidence="1">
    <location>
        <begin position="3"/>
        <end position="201"/>
    </location>
</feature>
<name>A0A917EK99_9BACI</name>
<keyword evidence="3" id="KW-1185">Reference proteome</keyword>
<reference evidence="2" key="1">
    <citation type="journal article" date="2014" name="Int. J. Syst. Evol. Microbiol.">
        <title>Complete genome sequence of Corynebacterium casei LMG S-19264T (=DSM 44701T), isolated from a smear-ripened cheese.</title>
        <authorList>
            <consortium name="US DOE Joint Genome Institute (JGI-PGF)"/>
            <person name="Walter F."/>
            <person name="Albersmeier A."/>
            <person name="Kalinowski J."/>
            <person name="Ruckert C."/>
        </authorList>
    </citation>
    <scope>NUCLEOTIDE SEQUENCE</scope>
    <source>
        <strain evidence="2">CGMCC 1.12698</strain>
    </source>
</reference>
<dbReference type="RefSeq" id="WP_188386520.1">
    <property type="nucleotide sequence ID" value="NZ_BMFK01000001.1"/>
</dbReference>
<organism evidence="2 3">
    <name type="scientific">Priestia taiwanensis</name>
    <dbReference type="NCBI Taxonomy" id="1347902"/>
    <lineage>
        <taxon>Bacteria</taxon>
        <taxon>Bacillati</taxon>
        <taxon>Bacillota</taxon>
        <taxon>Bacilli</taxon>
        <taxon>Bacillales</taxon>
        <taxon>Bacillaceae</taxon>
        <taxon>Priestia</taxon>
    </lineage>
</organism>
<evidence type="ECO:0000313" key="3">
    <source>
        <dbReference type="Proteomes" id="UP000605259"/>
    </source>
</evidence>
<dbReference type="EMBL" id="BMFK01000001">
    <property type="protein sequence ID" value="GGE54590.1"/>
    <property type="molecule type" value="Genomic_DNA"/>
</dbReference>
<dbReference type="AlphaFoldDB" id="A0A917EK99"/>
<accession>A0A917EK99</accession>